<evidence type="ECO:0000313" key="2">
    <source>
        <dbReference type="Proteomes" id="UP001266305"/>
    </source>
</evidence>
<organism evidence="1 2">
    <name type="scientific">Saguinus oedipus</name>
    <name type="common">Cotton-top tamarin</name>
    <name type="synonym">Oedipomidas oedipus</name>
    <dbReference type="NCBI Taxonomy" id="9490"/>
    <lineage>
        <taxon>Eukaryota</taxon>
        <taxon>Metazoa</taxon>
        <taxon>Chordata</taxon>
        <taxon>Craniata</taxon>
        <taxon>Vertebrata</taxon>
        <taxon>Euteleostomi</taxon>
        <taxon>Mammalia</taxon>
        <taxon>Eutheria</taxon>
        <taxon>Euarchontoglires</taxon>
        <taxon>Primates</taxon>
        <taxon>Haplorrhini</taxon>
        <taxon>Platyrrhini</taxon>
        <taxon>Cebidae</taxon>
        <taxon>Callitrichinae</taxon>
        <taxon>Saguinus</taxon>
    </lineage>
</organism>
<gene>
    <name evidence="1" type="ORF">P7K49_040622</name>
</gene>
<proteinExistence type="predicted"/>
<protein>
    <submittedName>
        <fullName evidence="1">Uncharacterized protein</fullName>
    </submittedName>
</protein>
<feature type="non-terminal residue" evidence="1">
    <location>
        <position position="1"/>
    </location>
</feature>
<reference evidence="1 2" key="1">
    <citation type="submission" date="2023-05" db="EMBL/GenBank/DDBJ databases">
        <title>B98-5 Cell Line De Novo Hybrid Assembly: An Optical Mapping Approach.</title>
        <authorList>
            <person name="Kananen K."/>
            <person name="Auerbach J.A."/>
            <person name="Kautto E."/>
            <person name="Blachly J.S."/>
        </authorList>
    </citation>
    <scope>NUCLEOTIDE SEQUENCE [LARGE SCALE GENOMIC DNA]</scope>
    <source>
        <strain evidence="1">B95-8</strain>
        <tissue evidence="1">Cell line</tissue>
    </source>
</reference>
<sequence>LTCGYGWTRKTSALQRCHDSSVAAVEYPRSLAHTWMDEKTLSPAGWRGSSVGDVESVRWLPRTWTWLDEEALCAAAGTCVFSEGCGVSYVVSSHVDVAGQGSLPPCSGAVTLCVGSVVTKHLCIHLWKAERSHSSVRCFSRTVYFPRVTLGNQEFRLQKLASFYGK</sequence>
<comment type="caution">
    <text evidence="1">The sequence shown here is derived from an EMBL/GenBank/DDBJ whole genome shotgun (WGS) entry which is preliminary data.</text>
</comment>
<dbReference type="EMBL" id="JASSZA010000325">
    <property type="protein sequence ID" value="KAK2081345.1"/>
    <property type="molecule type" value="Genomic_DNA"/>
</dbReference>
<evidence type="ECO:0000313" key="1">
    <source>
        <dbReference type="EMBL" id="KAK2081345.1"/>
    </source>
</evidence>
<dbReference type="Proteomes" id="UP001266305">
    <property type="component" value="Unassembled WGS sequence"/>
</dbReference>
<name>A0ABQ9T9H8_SAGOE</name>
<accession>A0ABQ9T9H8</accession>
<keyword evidence="2" id="KW-1185">Reference proteome</keyword>